<reference evidence="2 3" key="1">
    <citation type="journal article" date="2016" name="Sci. Rep.">
        <title>Metabolic traits of an uncultured archaeal lineage -MSBL1- from brine pools of the Red Sea.</title>
        <authorList>
            <person name="Mwirichia R."/>
            <person name="Alam I."/>
            <person name="Rashid M."/>
            <person name="Vinu M."/>
            <person name="Ba-Alawi W."/>
            <person name="Anthony Kamau A."/>
            <person name="Kamanda Ngugi D."/>
            <person name="Goker M."/>
            <person name="Klenk H.P."/>
            <person name="Bajic V."/>
            <person name="Stingl U."/>
        </authorList>
    </citation>
    <scope>NUCLEOTIDE SEQUENCE [LARGE SCALE GENOMIC DNA]</scope>
    <source>
        <strain evidence="2">SCGC-AAA382K21</strain>
    </source>
</reference>
<feature type="domain" description="MobA-like NTP transferase" evidence="1">
    <location>
        <begin position="4"/>
        <end position="163"/>
    </location>
</feature>
<dbReference type="AlphaFoldDB" id="A0A133VLA9"/>
<dbReference type="PANTHER" id="PTHR43777">
    <property type="entry name" value="MOLYBDENUM COFACTOR CYTIDYLYLTRANSFERASE"/>
    <property type="match status" value="1"/>
</dbReference>
<evidence type="ECO:0000313" key="2">
    <source>
        <dbReference type="EMBL" id="KXB07213.1"/>
    </source>
</evidence>
<comment type="caution">
    <text evidence="2">The sequence shown here is derived from an EMBL/GenBank/DDBJ whole genome shotgun (WGS) entry which is preliminary data.</text>
</comment>
<gene>
    <name evidence="2" type="ORF">AKJ54_00510</name>
</gene>
<organism evidence="2 3">
    <name type="scientific">candidate division MSBL1 archaeon SCGC-AAA382K21</name>
    <dbReference type="NCBI Taxonomy" id="1698283"/>
    <lineage>
        <taxon>Archaea</taxon>
        <taxon>Methanobacteriati</taxon>
        <taxon>Methanobacteriota</taxon>
        <taxon>candidate division MSBL1</taxon>
    </lineage>
</organism>
<name>A0A133VLA9_9EURY</name>
<dbReference type="Proteomes" id="UP000070504">
    <property type="component" value="Unassembled WGS sequence"/>
</dbReference>
<feature type="non-terminal residue" evidence="2">
    <location>
        <position position="169"/>
    </location>
</feature>
<dbReference type="InterPro" id="IPR029044">
    <property type="entry name" value="Nucleotide-diphossugar_trans"/>
</dbReference>
<evidence type="ECO:0000259" key="1">
    <source>
        <dbReference type="Pfam" id="PF12804"/>
    </source>
</evidence>
<proteinExistence type="predicted"/>
<dbReference type="CDD" id="cd04182">
    <property type="entry name" value="GT_2_like_f"/>
    <property type="match status" value="1"/>
</dbReference>
<accession>A0A133VLA9</accession>
<dbReference type="Gene3D" id="3.90.550.10">
    <property type="entry name" value="Spore Coat Polysaccharide Biosynthesis Protein SpsA, Chain A"/>
    <property type="match status" value="1"/>
</dbReference>
<evidence type="ECO:0000313" key="3">
    <source>
        <dbReference type="Proteomes" id="UP000070504"/>
    </source>
</evidence>
<dbReference type="PANTHER" id="PTHR43777:SF1">
    <property type="entry name" value="MOLYBDENUM COFACTOR CYTIDYLYLTRANSFERASE"/>
    <property type="match status" value="1"/>
</dbReference>
<dbReference type="SUPFAM" id="SSF53448">
    <property type="entry name" value="Nucleotide-diphospho-sugar transferases"/>
    <property type="match status" value="1"/>
</dbReference>
<dbReference type="InterPro" id="IPR025877">
    <property type="entry name" value="MobA-like_NTP_Trfase"/>
</dbReference>
<keyword evidence="3" id="KW-1185">Reference proteome</keyword>
<dbReference type="GO" id="GO:0016779">
    <property type="term" value="F:nucleotidyltransferase activity"/>
    <property type="evidence" value="ECO:0007669"/>
    <property type="project" value="UniProtKB-ARBA"/>
</dbReference>
<sequence>MISAILLAAGKSERMKRCKQLIEIDGQPMIEKLTSTTLDSKVDETILVLGYKADDIRSRIVTENIDIVLNPDFEEGMSTSLKAGLREVDKETEAILVVLGDQPLLESELIDRLIEEYESTDSPIVAPVYKGQRGNPVLLDISLKDELLHLKGDIGARDIIEEREEDVSL</sequence>
<dbReference type="Pfam" id="PF12804">
    <property type="entry name" value="NTP_transf_3"/>
    <property type="match status" value="1"/>
</dbReference>
<dbReference type="EMBL" id="LHYH01000008">
    <property type="protein sequence ID" value="KXB07213.1"/>
    <property type="molecule type" value="Genomic_DNA"/>
</dbReference>
<protein>
    <recommendedName>
        <fullName evidence="1">MobA-like NTP transferase domain-containing protein</fullName>
    </recommendedName>
</protein>